<dbReference type="InterPro" id="IPR050747">
    <property type="entry name" value="Mitochondrial_chaperone_BCS1"/>
</dbReference>
<feature type="transmembrane region" description="Helical" evidence="14">
    <location>
        <begin position="46"/>
        <end position="65"/>
    </location>
</feature>
<accession>A0AAN7VPD3</accession>
<evidence type="ECO:0008006" key="19">
    <source>
        <dbReference type="Google" id="ProtNLM"/>
    </source>
</evidence>
<dbReference type="GO" id="GO:0005743">
    <property type="term" value="C:mitochondrial inner membrane"/>
    <property type="evidence" value="ECO:0007669"/>
    <property type="project" value="UniProtKB-SubCell"/>
</dbReference>
<sequence>MDFRKLARMMPESTNGTSTANLTDLSPNILEALIPGYSIISRYASLYLGLDISVFVVTGIIVLALTKGGSYLWAQIERFFSDTFMSSVYIDEHDDLFDMVMGWLAAHQESTSRSRKMRAKTQRGSKADDAYDAAADDALDENGMFNFNKWSARTPPRFEPYYGRQFVWHAGKVFWFRRSRRKNEGQTMQVSWGSVPEDDIIELDCIGRSIEPIKDLLKTVRVWSLNRTSGTTTIRHPTPKDRARFGGMWSKTSSRPSRPMDTVILDAEQKSMIIGDMNEYLHPASPRWYATRGIPYRRGYLFHGPPGTGKTSLSFALAGIFGLEIYAISLQEPTLTEGDLMQLFNGLPRRCIVLLEDVDAAGLVRDGLSDQDEGAKKKPKGGKKADNEMKAIEGKAINGTQVNGNAANGEVVNGEAVSEGKKEQPKKEEEFTLKDLAKELKAVSAPVRGRGGNRGNNQDGQSTVGISLSGLLNAIDGVATHEGRVLIMTSNYPEKLDAALVRPGRVDRKVGFRLAMKEQIRELFLRMYAASDELPEAGTIPSGPIAHGNTKPSNEASKQADGDEKKAESAEDELALLTRPELEELANDFAGRVPNSKFTPAEVQNLLMRHRKEPRVALAKVDEWVKATLEEKDAESEHEGNETGADKGV</sequence>
<comment type="caution">
    <text evidence="17">The sequence shown here is derived from an EMBL/GenBank/DDBJ whole genome shotgun (WGS) entry which is preliminary data.</text>
</comment>
<keyword evidence="8 14" id="KW-1133">Transmembrane helix</keyword>
<gene>
    <name evidence="17" type="ORF">LTR97_009250</name>
</gene>
<evidence type="ECO:0000256" key="6">
    <source>
        <dbReference type="ARBA" id="ARBA00022801"/>
    </source>
</evidence>
<dbReference type="Proteomes" id="UP001310594">
    <property type="component" value="Unassembled WGS sequence"/>
</dbReference>
<evidence type="ECO:0000256" key="13">
    <source>
        <dbReference type="SAM" id="MobiDB-lite"/>
    </source>
</evidence>
<evidence type="ECO:0000256" key="10">
    <source>
        <dbReference type="ARBA" id="ARBA00023136"/>
    </source>
</evidence>
<dbReference type="GO" id="GO:0005524">
    <property type="term" value="F:ATP binding"/>
    <property type="evidence" value="ECO:0007669"/>
    <property type="project" value="UniProtKB-KW"/>
</dbReference>
<keyword evidence="7 12" id="KW-0067">ATP-binding</keyword>
<evidence type="ECO:0000256" key="14">
    <source>
        <dbReference type="SAM" id="Phobius"/>
    </source>
</evidence>
<evidence type="ECO:0000256" key="1">
    <source>
        <dbReference type="ARBA" id="ARBA00004434"/>
    </source>
</evidence>
<evidence type="ECO:0000256" key="8">
    <source>
        <dbReference type="ARBA" id="ARBA00022989"/>
    </source>
</evidence>
<evidence type="ECO:0000256" key="12">
    <source>
        <dbReference type="RuleBase" id="RU003651"/>
    </source>
</evidence>
<evidence type="ECO:0000313" key="18">
    <source>
        <dbReference type="Proteomes" id="UP001310594"/>
    </source>
</evidence>
<proteinExistence type="inferred from homology"/>
<dbReference type="SMART" id="SM00382">
    <property type="entry name" value="AAA"/>
    <property type="match status" value="1"/>
</dbReference>
<dbReference type="InterPro" id="IPR027417">
    <property type="entry name" value="P-loop_NTPase"/>
</dbReference>
<evidence type="ECO:0000256" key="3">
    <source>
        <dbReference type="ARBA" id="ARBA00022692"/>
    </source>
</evidence>
<evidence type="ECO:0000259" key="15">
    <source>
        <dbReference type="SMART" id="SM00382"/>
    </source>
</evidence>
<evidence type="ECO:0000259" key="16">
    <source>
        <dbReference type="SMART" id="SM01024"/>
    </source>
</evidence>
<dbReference type="InterPro" id="IPR003959">
    <property type="entry name" value="ATPase_AAA_core"/>
</dbReference>
<keyword evidence="3 14" id="KW-0812">Transmembrane</keyword>
<keyword evidence="10 14" id="KW-0472">Membrane</keyword>
<evidence type="ECO:0000256" key="11">
    <source>
        <dbReference type="ARBA" id="ARBA00048778"/>
    </source>
</evidence>
<dbReference type="PROSITE" id="PS00674">
    <property type="entry name" value="AAA"/>
    <property type="match status" value="1"/>
</dbReference>
<reference evidence="17" key="1">
    <citation type="submission" date="2023-08" db="EMBL/GenBank/DDBJ databases">
        <title>Black Yeasts Isolated from many extreme environments.</title>
        <authorList>
            <person name="Coleine C."/>
            <person name="Stajich J.E."/>
            <person name="Selbmann L."/>
        </authorList>
    </citation>
    <scope>NUCLEOTIDE SEQUENCE</scope>
    <source>
        <strain evidence="17">CCFEE 5810</strain>
    </source>
</reference>
<evidence type="ECO:0000256" key="9">
    <source>
        <dbReference type="ARBA" id="ARBA00023128"/>
    </source>
</evidence>
<feature type="region of interest" description="Disordered" evidence="13">
    <location>
        <begin position="233"/>
        <end position="258"/>
    </location>
</feature>
<dbReference type="GO" id="GO:0016887">
    <property type="term" value="F:ATP hydrolysis activity"/>
    <property type="evidence" value="ECO:0007669"/>
    <property type="project" value="InterPro"/>
</dbReference>
<feature type="region of interest" description="Disordered" evidence="13">
    <location>
        <begin position="630"/>
        <end position="649"/>
    </location>
</feature>
<dbReference type="EMBL" id="JAVRQU010000015">
    <property type="protein sequence ID" value="KAK5694660.1"/>
    <property type="molecule type" value="Genomic_DNA"/>
</dbReference>
<feature type="region of interest" description="Disordered" evidence="13">
    <location>
        <begin position="369"/>
        <end position="388"/>
    </location>
</feature>
<dbReference type="Pfam" id="PF00004">
    <property type="entry name" value="AAA"/>
    <property type="match status" value="2"/>
</dbReference>
<dbReference type="Gene3D" id="3.40.50.300">
    <property type="entry name" value="P-loop containing nucleotide triphosphate hydrolases"/>
    <property type="match status" value="1"/>
</dbReference>
<comment type="catalytic activity">
    <reaction evidence="11">
        <text>ATP + H2O = ADP + phosphate + H(+)</text>
        <dbReference type="Rhea" id="RHEA:13065"/>
        <dbReference type="ChEBI" id="CHEBI:15377"/>
        <dbReference type="ChEBI" id="CHEBI:15378"/>
        <dbReference type="ChEBI" id="CHEBI:30616"/>
        <dbReference type="ChEBI" id="CHEBI:43474"/>
        <dbReference type="ChEBI" id="CHEBI:456216"/>
    </reaction>
    <physiologicalReaction direction="left-to-right" evidence="11">
        <dbReference type="Rhea" id="RHEA:13066"/>
    </physiologicalReaction>
</comment>
<comment type="subcellular location">
    <subcellularLocation>
        <location evidence="1">Mitochondrion inner membrane</location>
        <topology evidence="1">Single-pass membrane protein</topology>
    </subcellularLocation>
</comment>
<protein>
    <recommendedName>
        <fullName evidence="19">P-loop containing nucleoside triphosphate hydrolase protein</fullName>
    </recommendedName>
</protein>
<dbReference type="SUPFAM" id="SSF52540">
    <property type="entry name" value="P-loop containing nucleoside triphosphate hydrolases"/>
    <property type="match status" value="1"/>
</dbReference>
<name>A0AAN7VPD3_9PEZI</name>
<evidence type="ECO:0000256" key="4">
    <source>
        <dbReference type="ARBA" id="ARBA00022741"/>
    </source>
</evidence>
<evidence type="ECO:0000256" key="7">
    <source>
        <dbReference type="ARBA" id="ARBA00022840"/>
    </source>
</evidence>
<dbReference type="AlphaFoldDB" id="A0AAN7VPD3"/>
<comment type="similarity">
    <text evidence="2">Belongs to the AAA ATPase family. BCS1 subfamily.</text>
</comment>
<dbReference type="InterPro" id="IPR003960">
    <property type="entry name" value="ATPase_AAA_CS"/>
</dbReference>
<dbReference type="PANTHER" id="PTHR23070">
    <property type="entry name" value="BCS1 AAA-TYPE ATPASE"/>
    <property type="match status" value="1"/>
</dbReference>
<evidence type="ECO:0000256" key="5">
    <source>
        <dbReference type="ARBA" id="ARBA00022792"/>
    </source>
</evidence>
<evidence type="ECO:0000256" key="2">
    <source>
        <dbReference type="ARBA" id="ARBA00007448"/>
    </source>
</evidence>
<feature type="compositionally biased region" description="Basic and acidic residues" evidence="13">
    <location>
        <begin position="558"/>
        <end position="569"/>
    </location>
</feature>
<dbReference type="InterPro" id="IPR003593">
    <property type="entry name" value="AAA+_ATPase"/>
</dbReference>
<keyword evidence="9" id="KW-0496">Mitochondrion</keyword>
<keyword evidence="4 12" id="KW-0547">Nucleotide-binding</keyword>
<feature type="domain" description="AAA+ ATPase" evidence="15">
    <location>
        <begin position="296"/>
        <end position="517"/>
    </location>
</feature>
<organism evidence="17 18">
    <name type="scientific">Elasticomyces elasticus</name>
    <dbReference type="NCBI Taxonomy" id="574655"/>
    <lineage>
        <taxon>Eukaryota</taxon>
        <taxon>Fungi</taxon>
        <taxon>Dikarya</taxon>
        <taxon>Ascomycota</taxon>
        <taxon>Pezizomycotina</taxon>
        <taxon>Dothideomycetes</taxon>
        <taxon>Dothideomycetidae</taxon>
        <taxon>Mycosphaerellales</taxon>
        <taxon>Teratosphaeriaceae</taxon>
        <taxon>Elasticomyces</taxon>
    </lineage>
</organism>
<feature type="domain" description="BCS1 N-terminal" evidence="16">
    <location>
        <begin position="55"/>
        <end position="263"/>
    </location>
</feature>
<dbReference type="SMART" id="SM01024">
    <property type="entry name" value="BCS1_N"/>
    <property type="match status" value="1"/>
</dbReference>
<dbReference type="InterPro" id="IPR057495">
    <property type="entry name" value="AAA_lid_BCS1"/>
</dbReference>
<keyword evidence="5" id="KW-0999">Mitochondrion inner membrane</keyword>
<feature type="region of interest" description="Disordered" evidence="13">
    <location>
        <begin position="536"/>
        <end position="571"/>
    </location>
</feature>
<dbReference type="Pfam" id="PF25426">
    <property type="entry name" value="AAA_lid_BCS1"/>
    <property type="match status" value="1"/>
</dbReference>
<dbReference type="InterPro" id="IPR014851">
    <property type="entry name" value="BCS1_N"/>
</dbReference>
<dbReference type="Pfam" id="PF08740">
    <property type="entry name" value="BCS1_N"/>
    <property type="match status" value="1"/>
</dbReference>
<evidence type="ECO:0000313" key="17">
    <source>
        <dbReference type="EMBL" id="KAK5694660.1"/>
    </source>
</evidence>
<keyword evidence="6" id="KW-0378">Hydrolase</keyword>